<reference evidence="1" key="1">
    <citation type="journal article" date="2021" name="Nat. Commun.">
        <title>Genetic determinants of endophytism in the Arabidopsis root mycobiome.</title>
        <authorList>
            <person name="Mesny F."/>
            <person name="Miyauchi S."/>
            <person name="Thiergart T."/>
            <person name="Pickel B."/>
            <person name="Atanasova L."/>
            <person name="Karlsson M."/>
            <person name="Huettel B."/>
            <person name="Barry K.W."/>
            <person name="Haridas S."/>
            <person name="Chen C."/>
            <person name="Bauer D."/>
            <person name="Andreopoulos W."/>
            <person name="Pangilinan J."/>
            <person name="LaButti K."/>
            <person name="Riley R."/>
            <person name="Lipzen A."/>
            <person name="Clum A."/>
            <person name="Drula E."/>
            <person name="Henrissat B."/>
            <person name="Kohler A."/>
            <person name="Grigoriev I.V."/>
            <person name="Martin F.M."/>
            <person name="Hacquard S."/>
        </authorList>
    </citation>
    <scope>NUCLEOTIDE SEQUENCE</scope>
    <source>
        <strain evidence="1">MPI-CAGE-CH-0243</strain>
    </source>
</reference>
<proteinExistence type="predicted"/>
<keyword evidence="2" id="KW-1185">Reference proteome</keyword>
<dbReference type="EMBL" id="JAGMWT010000017">
    <property type="protein sequence ID" value="KAH7114323.1"/>
    <property type="molecule type" value="Genomic_DNA"/>
</dbReference>
<comment type="caution">
    <text evidence="1">The sequence shown here is derived from an EMBL/GenBank/DDBJ whole genome shotgun (WGS) entry which is preliminary data.</text>
</comment>
<protein>
    <submittedName>
        <fullName evidence="1">Uncharacterized protein</fullName>
    </submittedName>
</protein>
<name>A0A9P9D840_9PLEO</name>
<sequence>MEKNASNPYSLKEALAPAVRVLDKRSGTLAWTTVLGHNTSPAFPVDINRATIGISASDHIGAYYLGAENSFTSTASTERYRIRLNNIPGIIRFNFETLRLSNSTNDGGHFASQYSEPNTTYYAPGAMFNAPFGPNGILIFVGGVTAPKLSNDHFGSGWENVFILDKSSNTSYYQQTTGDIPPLDPNISGPSIAQLKTTFFSAIDKKGQTFEIFVYGRWTPEFDTIYVLSLPSFTWHRTDFKTSSRRLEMQCSGIDFNSQAICVGGIDVPAASGMNALYRNLSKDEWPNCISVFDMSTWRMKDRYDADAPTYAANEKLKLVYESG</sequence>
<organism evidence="1 2">
    <name type="scientific">Dendryphion nanum</name>
    <dbReference type="NCBI Taxonomy" id="256645"/>
    <lineage>
        <taxon>Eukaryota</taxon>
        <taxon>Fungi</taxon>
        <taxon>Dikarya</taxon>
        <taxon>Ascomycota</taxon>
        <taxon>Pezizomycotina</taxon>
        <taxon>Dothideomycetes</taxon>
        <taxon>Pleosporomycetidae</taxon>
        <taxon>Pleosporales</taxon>
        <taxon>Torulaceae</taxon>
        <taxon>Dendryphion</taxon>
    </lineage>
</organism>
<dbReference type="AlphaFoldDB" id="A0A9P9D840"/>
<accession>A0A9P9D840</accession>
<evidence type="ECO:0000313" key="1">
    <source>
        <dbReference type="EMBL" id="KAH7114323.1"/>
    </source>
</evidence>
<dbReference type="OrthoDB" id="10251809at2759"/>
<evidence type="ECO:0000313" key="2">
    <source>
        <dbReference type="Proteomes" id="UP000700596"/>
    </source>
</evidence>
<gene>
    <name evidence="1" type="ORF">B0J11DRAFT_511060</name>
</gene>
<dbReference type="Proteomes" id="UP000700596">
    <property type="component" value="Unassembled WGS sequence"/>
</dbReference>